<dbReference type="GO" id="GO:0005783">
    <property type="term" value="C:endoplasmic reticulum"/>
    <property type="evidence" value="ECO:0007669"/>
    <property type="project" value="UniProtKB-SubCell"/>
</dbReference>
<evidence type="ECO:0000313" key="8">
    <source>
        <dbReference type="EMBL" id="KAJ5480917.1"/>
    </source>
</evidence>
<evidence type="ECO:0000256" key="4">
    <source>
        <dbReference type="ARBA" id="ARBA00022824"/>
    </source>
</evidence>
<feature type="region of interest" description="Disordered" evidence="7">
    <location>
        <begin position="284"/>
        <end position="307"/>
    </location>
</feature>
<keyword evidence="6" id="KW-0472">Membrane</keyword>
<dbReference type="InterPro" id="IPR052374">
    <property type="entry name" value="SERAC1"/>
</dbReference>
<proteinExistence type="predicted"/>
<organism evidence="8 9">
    <name type="scientific">Penicillium diatomitis</name>
    <dbReference type="NCBI Taxonomy" id="2819901"/>
    <lineage>
        <taxon>Eukaryota</taxon>
        <taxon>Fungi</taxon>
        <taxon>Dikarya</taxon>
        <taxon>Ascomycota</taxon>
        <taxon>Pezizomycotina</taxon>
        <taxon>Eurotiomycetes</taxon>
        <taxon>Eurotiomycetidae</taxon>
        <taxon>Eurotiales</taxon>
        <taxon>Aspergillaceae</taxon>
        <taxon>Penicillium</taxon>
    </lineage>
</organism>
<keyword evidence="9" id="KW-1185">Reference proteome</keyword>
<reference evidence="8" key="1">
    <citation type="submission" date="2022-12" db="EMBL/GenBank/DDBJ databases">
        <authorList>
            <person name="Petersen C."/>
        </authorList>
    </citation>
    <scope>NUCLEOTIDE SEQUENCE</scope>
    <source>
        <strain evidence="8">IBT 30728</strain>
    </source>
</reference>
<evidence type="ECO:0000256" key="6">
    <source>
        <dbReference type="ARBA" id="ARBA00023136"/>
    </source>
</evidence>
<dbReference type="PANTHER" id="PTHR48182:SF2">
    <property type="entry name" value="PROTEIN SERAC1"/>
    <property type="match status" value="1"/>
</dbReference>
<feature type="compositionally biased region" description="Basic and acidic residues" evidence="7">
    <location>
        <begin position="370"/>
        <end position="384"/>
    </location>
</feature>
<comment type="caution">
    <text evidence="8">The sequence shown here is derived from an EMBL/GenBank/DDBJ whole genome shotgun (WGS) entry which is preliminary data.</text>
</comment>
<dbReference type="GO" id="GO:0005739">
    <property type="term" value="C:mitochondrion"/>
    <property type="evidence" value="ECO:0007669"/>
    <property type="project" value="UniProtKB-SubCell"/>
</dbReference>
<dbReference type="Proteomes" id="UP001148312">
    <property type="component" value="Unassembled WGS sequence"/>
</dbReference>
<feature type="compositionally biased region" description="Polar residues" evidence="7">
    <location>
        <begin position="387"/>
        <end position="412"/>
    </location>
</feature>
<gene>
    <name evidence="8" type="ORF">N7539_006811</name>
</gene>
<evidence type="ECO:0000256" key="7">
    <source>
        <dbReference type="SAM" id="MobiDB-lite"/>
    </source>
</evidence>
<name>A0A9W9X2F1_9EURO</name>
<feature type="compositionally biased region" description="Polar residues" evidence="7">
    <location>
        <begin position="288"/>
        <end position="304"/>
    </location>
</feature>
<accession>A0A9W9X2F1</accession>
<sequence>MSQLWKDCMEAGPLAALPPDKTQRLEKRFCEFYSTFKCFRSVLRDQHTTLESYHEFQKTWDECVDFLYHSRKWGLEGAIPQATLLHETACYVYNNSDLDLLERRLDLQLQIMHAKLDDIFFNIHPYTKHACFHTAEIRLYEASTIEEGDGAKTWWRHEGRKPTYKFDSKAIDTAFQCALRGKLLIHTLQIDGIISEQGSEATAQPLKLWSDIDGRRRSMTFLLQREKPYHHVEISLRLFDTSVDIRESGKKVKLRFVPLKSRKGRNSGSGTTLLRRVSYRLRHPSSEMELNSNRRGLHDSMSSVNEEDEELLQQDTELFASFGYLQFKFSDAKETRSTNPPMSIPHESSDGIEPPTLRTPIYGSPNPSQSEKEQISPESSDHAGHQLASQSPLDQRSGNDHTPTNGSSSAQRPKTLPLVKDLDYRVRGIKLEQTGTNILSYLSSKLGIESTIVGRVKALATSQNGDKVAVVAWRPQPKCLSAPGKDEWEFGPTSDDDTLHITVDTHFRGVTILYSPPPELPHTIDICAVAGLGGHAWGSFKHKGEAQSFMWVLDGLREKFPTARLMTYGSKTKLDGNESTQTLEDLGKLLRDEMRSVTRRRAQSALSKESCSTGPSFSVPSIFIAHSLGGLTVKEALLQEKTNPDKGTFISNLKGALFFGVPSHGMNIQVLEAMIRGQPNELLAEDGQWKMDGPKTFLVARISATDGGLCNSDYVDTRGLNRNHSDLVKFSSPNDADYRRVLEDLEKMVKHFQIRTDVSG</sequence>
<reference evidence="8" key="2">
    <citation type="journal article" date="2023" name="IMA Fungus">
        <title>Comparative genomic study of the Penicillium genus elucidates a diverse pangenome and 15 lateral gene transfer events.</title>
        <authorList>
            <person name="Petersen C."/>
            <person name="Sorensen T."/>
            <person name="Nielsen M.R."/>
            <person name="Sondergaard T.E."/>
            <person name="Sorensen J.L."/>
            <person name="Fitzpatrick D.A."/>
            <person name="Frisvad J.C."/>
            <person name="Nielsen K.L."/>
        </authorList>
    </citation>
    <scope>NUCLEOTIDE SEQUENCE</scope>
    <source>
        <strain evidence="8">IBT 30728</strain>
    </source>
</reference>
<evidence type="ECO:0008006" key="10">
    <source>
        <dbReference type="Google" id="ProtNLM"/>
    </source>
</evidence>
<evidence type="ECO:0000256" key="3">
    <source>
        <dbReference type="ARBA" id="ARBA00004370"/>
    </source>
</evidence>
<dbReference type="RefSeq" id="XP_056788347.1">
    <property type="nucleotide sequence ID" value="XM_056936412.1"/>
</dbReference>
<feature type="region of interest" description="Disordered" evidence="7">
    <location>
        <begin position="333"/>
        <end position="416"/>
    </location>
</feature>
<dbReference type="PANTHER" id="PTHR48182">
    <property type="entry name" value="PROTEIN SERAC1"/>
    <property type="match status" value="1"/>
</dbReference>
<dbReference type="AlphaFoldDB" id="A0A9W9X2F1"/>
<keyword evidence="5" id="KW-0496">Mitochondrion</keyword>
<protein>
    <recommendedName>
        <fullName evidence="10">DUF676 domain-containing protein</fullName>
    </recommendedName>
</protein>
<comment type="subcellular location">
    <subcellularLocation>
        <location evidence="2">Endoplasmic reticulum</location>
    </subcellularLocation>
    <subcellularLocation>
        <location evidence="3">Membrane</location>
    </subcellularLocation>
    <subcellularLocation>
        <location evidence="1">Mitochondrion</location>
    </subcellularLocation>
</comment>
<dbReference type="GO" id="GO:0016020">
    <property type="term" value="C:membrane"/>
    <property type="evidence" value="ECO:0007669"/>
    <property type="project" value="UniProtKB-SubCell"/>
</dbReference>
<dbReference type="EMBL" id="JAPWDQ010000009">
    <property type="protein sequence ID" value="KAJ5480917.1"/>
    <property type="molecule type" value="Genomic_DNA"/>
</dbReference>
<dbReference type="GeneID" id="81626661"/>
<evidence type="ECO:0000256" key="5">
    <source>
        <dbReference type="ARBA" id="ARBA00023128"/>
    </source>
</evidence>
<evidence type="ECO:0000313" key="9">
    <source>
        <dbReference type="Proteomes" id="UP001148312"/>
    </source>
</evidence>
<evidence type="ECO:0000256" key="2">
    <source>
        <dbReference type="ARBA" id="ARBA00004240"/>
    </source>
</evidence>
<evidence type="ECO:0000256" key="1">
    <source>
        <dbReference type="ARBA" id="ARBA00004173"/>
    </source>
</evidence>
<keyword evidence="4" id="KW-0256">Endoplasmic reticulum</keyword>